<dbReference type="Proteomes" id="UP000314294">
    <property type="component" value="Unassembled WGS sequence"/>
</dbReference>
<proteinExistence type="predicted"/>
<accession>A0A4Z2J7G4</accession>
<evidence type="ECO:0000313" key="2">
    <source>
        <dbReference type="Proteomes" id="UP000314294"/>
    </source>
</evidence>
<protein>
    <submittedName>
        <fullName evidence="1">Uncharacterized protein</fullName>
    </submittedName>
</protein>
<sequence>MALKAYPFSAKLIRALLTGFRRDESDWGLFFCVTEQCQSPIVTLHKAFIPASSHIASSNLTPRLHTLAVGLSLTLGSPKKVEGAAAREHAAAARRRLAVTAGPTCARQMSL</sequence>
<evidence type="ECO:0000313" key="1">
    <source>
        <dbReference type="EMBL" id="TNN86136.1"/>
    </source>
</evidence>
<gene>
    <name evidence="1" type="ORF">EYF80_003553</name>
</gene>
<keyword evidence="2" id="KW-1185">Reference proteome</keyword>
<dbReference type="EMBL" id="SRLO01000017">
    <property type="protein sequence ID" value="TNN86136.1"/>
    <property type="molecule type" value="Genomic_DNA"/>
</dbReference>
<reference evidence="1 2" key="1">
    <citation type="submission" date="2019-03" db="EMBL/GenBank/DDBJ databases">
        <title>First draft genome of Liparis tanakae, snailfish: a comprehensive survey of snailfish specific genes.</title>
        <authorList>
            <person name="Kim W."/>
            <person name="Song I."/>
            <person name="Jeong J.-H."/>
            <person name="Kim D."/>
            <person name="Kim S."/>
            <person name="Ryu S."/>
            <person name="Song J.Y."/>
            <person name="Lee S.K."/>
        </authorList>
    </citation>
    <scope>NUCLEOTIDE SEQUENCE [LARGE SCALE GENOMIC DNA]</scope>
    <source>
        <tissue evidence="1">Muscle</tissue>
    </source>
</reference>
<name>A0A4Z2J7G4_9TELE</name>
<dbReference type="AlphaFoldDB" id="A0A4Z2J7G4"/>
<comment type="caution">
    <text evidence="1">The sequence shown here is derived from an EMBL/GenBank/DDBJ whole genome shotgun (WGS) entry which is preliminary data.</text>
</comment>
<organism evidence="1 2">
    <name type="scientific">Liparis tanakae</name>
    <name type="common">Tanaka's snailfish</name>
    <dbReference type="NCBI Taxonomy" id="230148"/>
    <lineage>
        <taxon>Eukaryota</taxon>
        <taxon>Metazoa</taxon>
        <taxon>Chordata</taxon>
        <taxon>Craniata</taxon>
        <taxon>Vertebrata</taxon>
        <taxon>Euteleostomi</taxon>
        <taxon>Actinopterygii</taxon>
        <taxon>Neopterygii</taxon>
        <taxon>Teleostei</taxon>
        <taxon>Neoteleostei</taxon>
        <taxon>Acanthomorphata</taxon>
        <taxon>Eupercaria</taxon>
        <taxon>Perciformes</taxon>
        <taxon>Cottioidei</taxon>
        <taxon>Cottales</taxon>
        <taxon>Liparidae</taxon>
        <taxon>Liparis</taxon>
    </lineage>
</organism>